<dbReference type="InterPro" id="IPR036188">
    <property type="entry name" value="FAD/NAD-bd_sf"/>
</dbReference>
<evidence type="ECO:0000259" key="2">
    <source>
        <dbReference type="Pfam" id="PF21688"/>
    </source>
</evidence>
<comment type="caution">
    <text evidence="3">The sequence shown here is derived from an EMBL/GenBank/DDBJ whole genome shotgun (WGS) entry which is preliminary data.</text>
</comment>
<dbReference type="InterPro" id="IPR049516">
    <property type="entry name" value="FAD-depend_C"/>
</dbReference>
<dbReference type="SUPFAM" id="SSF51905">
    <property type="entry name" value="FAD/NAD(P)-binding domain"/>
    <property type="match status" value="1"/>
</dbReference>
<reference evidence="3" key="1">
    <citation type="submission" date="2019-08" db="EMBL/GenBank/DDBJ databases">
        <authorList>
            <person name="Kucharzyk K."/>
            <person name="Murdoch R.W."/>
            <person name="Higgins S."/>
            <person name="Loffler F."/>
        </authorList>
    </citation>
    <scope>NUCLEOTIDE SEQUENCE</scope>
</reference>
<evidence type="ECO:0000313" key="3">
    <source>
        <dbReference type="EMBL" id="MPM35963.1"/>
    </source>
</evidence>
<dbReference type="InterPro" id="IPR028348">
    <property type="entry name" value="FAD-binding_protein"/>
</dbReference>
<dbReference type="PANTHER" id="PTHR43106">
    <property type="entry name" value="DEHYDROGENASE-RELATED"/>
    <property type="match status" value="1"/>
</dbReference>
<sequence>MKYNVAWLLFIYNVSGKGVARMNQKYDVAIIGGGPAGIFAAYELAAKQPNASIILIEEGRDIHTRRCPIAEKKVAQCIKCNPCSIMRGFGGAGAFSDGKYNFTTEYGGWLNEYLSDNEVLELIDYVDEINMQYGAPSEVFSSKNHALSKQALAYDLHLLEAKVRHLGTENNLTIMKHIYEHLKDKVTMIYNQRVTKINIGESEFSLDLDGVGQAVVCSYLIAAPGRAGSEWFAGQCRELRLPLFNNQVDVGVRVEIPAEVFKHITDEVYEAKLVYRTKQYGDLVRTFCMNPKGYVVAENTDGIITVNGHSYRDEKLHSKNTNFALLVSNRFTEPFNEPHQYGKRIASFSNMLGGGVLVQRFGDLIKGRRTNEHRMAQSFTQPTLKATPGDLSLVLPKRHLDNIIEMIYALNKIAPGMANDDTLLYGVEVKFYSSRLKLSNRLETEIPNMFAIGDGAGVTRGLSQASASGVYAARTIIERMTK</sequence>
<name>A0A644ZB69_9ZZZZ</name>
<dbReference type="AlphaFoldDB" id="A0A644ZB69"/>
<dbReference type="Pfam" id="PF21688">
    <property type="entry name" value="FAD-depend_C"/>
    <property type="match status" value="1"/>
</dbReference>
<proteinExistence type="predicted"/>
<dbReference type="EC" id="1.18.1.2" evidence="3"/>
<dbReference type="PRINTS" id="PR00368">
    <property type="entry name" value="FADPNR"/>
</dbReference>
<dbReference type="Pfam" id="PF07992">
    <property type="entry name" value="Pyr_redox_2"/>
    <property type="match status" value="1"/>
</dbReference>
<evidence type="ECO:0000259" key="1">
    <source>
        <dbReference type="Pfam" id="PF07992"/>
    </source>
</evidence>
<organism evidence="3">
    <name type="scientific">bioreactor metagenome</name>
    <dbReference type="NCBI Taxonomy" id="1076179"/>
    <lineage>
        <taxon>unclassified sequences</taxon>
        <taxon>metagenomes</taxon>
        <taxon>ecological metagenomes</taxon>
    </lineage>
</organism>
<dbReference type="PANTHER" id="PTHR43106:SF1">
    <property type="entry name" value="DEHYDROGENASE-RELATED"/>
    <property type="match status" value="1"/>
</dbReference>
<accession>A0A644ZB69</accession>
<dbReference type="InterPro" id="IPR023753">
    <property type="entry name" value="FAD/NAD-binding_dom"/>
</dbReference>
<feature type="domain" description="FAD/NAD(P)-binding" evidence="1">
    <location>
        <begin position="26"/>
        <end position="225"/>
    </location>
</feature>
<dbReference type="PIRSF" id="PIRSF038984">
    <property type="entry name" value="FAD_binding_protein"/>
    <property type="match status" value="1"/>
</dbReference>
<keyword evidence="3" id="KW-0560">Oxidoreductase</keyword>
<dbReference type="GO" id="GO:0004324">
    <property type="term" value="F:ferredoxin-NADP+ reductase activity"/>
    <property type="evidence" value="ECO:0007669"/>
    <property type="project" value="UniProtKB-EC"/>
</dbReference>
<gene>
    <name evidence="3" type="ORF">SDC9_82557</name>
</gene>
<feature type="domain" description="FAD-dependent protein C-terminal" evidence="2">
    <location>
        <begin position="250"/>
        <end position="429"/>
    </location>
</feature>
<protein>
    <submittedName>
        <fullName evidence="3">Ferredoxin--NADP reductase</fullName>
        <ecNumber evidence="3">1.18.1.2</ecNumber>
    </submittedName>
</protein>
<dbReference type="Gene3D" id="3.50.50.60">
    <property type="entry name" value="FAD/NAD(P)-binding domain"/>
    <property type="match status" value="1"/>
</dbReference>
<dbReference type="EMBL" id="VSSQ01007450">
    <property type="protein sequence ID" value="MPM35963.1"/>
    <property type="molecule type" value="Genomic_DNA"/>
</dbReference>